<evidence type="ECO:0000313" key="3">
    <source>
        <dbReference type="EMBL" id="MSR94225.1"/>
    </source>
</evidence>
<dbReference type="InterPro" id="IPR046348">
    <property type="entry name" value="SIS_dom_sf"/>
</dbReference>
<protein>
    <submittedName>
        <fullName evidence="3">SIS domain-containing protein</fullName>
    </submittedName>
</protein>
<feature type="domain" description="SIS" evidence="2">
    <location>
        <begin position="64"/>
        <end position="209"/>
    </location>
</feature>
<organism evidence="3 4">
    <name type="scientific">Suipraeoptans intestinalis</name>
    <dbReference type="NCBI Taxonomy" id="2606628"/>
    <lineage>
        <taxon>Bacteria</taxon>
        <taxon>Bacillati</taxon>
        <taxon>Bacillota</taxon>
        <taxon>Clostridia</taxon>
        <taxon>Lachnospirales</taxon>
        <taxon>Lachnospiraceae</taxon>
        <taxon>Suipraeoptans</taxon>
    </lineage>
</organism>
<evidence type="ECO:0000256" key="1">
    <source>
        <dbReference type="ARBA" id="ARBA00009235"/>
    </source>
</evidence>
<comment type="caution">
    <text evidence="3">The sequence shown here is derived from an EMBL/GenBank/DDBJ whole genome shotgun (WGS) entry which is preliminary data.</text>
</comment>
<dbReference type="Proteomes" id="UP000434409">
    <property type="component" value="Unassembled WGS sequence"/>
</dbReference>
<dbReference type="Gene3D" id="3.40.50.10490">
    <property type="entry name" value="Glucose-6-phosphate isomerase like protein, domain 1"/>
    <property type="match status" value="1"/>
</dbReference>
<dbReference type="Pfam" id="PF01380">
    <property type="entry name" value="SIS"/>
    <property type="match status" value="1"/>
</dbReference>
<dbReference type="PANTHER" id="PTHR43443">
    <property type="entry name" value="3-HEXULOSE-6-PHOSPHATE ISOMERASE"/>
    <property type="match status" value="1"/>
</dbReference>
<evidence type="ECO:0000259" key="2">
    <source>
        <dbReference type="PROSITE" id="PS51464"/>
    </source>
</evidence>
<dbReference type="EMBL" id="VULY01000018">
    <property type="protein sequence ID" value="MSR94225.1"/>
    <property type="molecule type" value="Genomic_DNA"/>
</dbReference>
<dbReference type="InterPro" id="IPR001347">
    <property type="entry name" value="SIS_dom"/>
</dbReference>
<dbReference type="InterPro" id="IPR017552">
    <property type="entry name" value="PHI/rmpB"/>
</dbReference>
<accession>A0A6N7V0V1</accession>
<dbReference type="PANTHER" id="PTHR43443:SF1">
    <property type="entry name" value="3-HEXULOSE-6-PHOSPHATE ISOMERASE"/>
    <property type="match status" value="1"/>
</dbReference>
<dbReference type="AlphaFoldDB" id="A0A6N7V0V1"/>
<evidence type="ECO:0000313" key="4">
    <source>
        <dbReference type="Proteomes" id="UP000434409"/>
    </source>
</evidence>
<dbReference type="GO" id="GO:0016853">
    <property type="term" value="F:isomerase activity"/>
    <property type="evidence" value="ECO:0007669"/>
    <property type="project" value="InterPro"/>
</dbReference>
<comment type="similarity">
    <text evidence="1">Belongs to the SIS family. PHI subfamily.</text>
</comment>
<name>A0A6N7V0V1_9FIRM</name>
<reference evidence="3 4" key="1">
    <citation type="submission" date="2019-08" db="EMBL/GenBank/DDBJ databases">
        <title>In-depth cultivation of the pig gut microbiome towards novel bacterial diversity and tailored functional studies.</title>
        <authorList>
            <person name="Wylensek D."/>
            <person name="Hitch T.C.A."/>
            <person name="Clavel T."/>
        </authorList>
    </citation>
    <scope>NUCLEOTIDE SEQUENCE [LARGE SCALE GENOMIC DNA]</scope>
    <source>
        <strain evidence="3 4">68-1-5</strain>
    </source>
</reference>
<dbReference type="GO" id="GO:1901135">
    <property type="term" value="P:carbohydrate derivative metabolic process"/>
    <property type="evidence" value="ECO:0007669"/>
    <property type="project" value="InterPro"/>
</dbReference>
<dbReference type="PROSITE" id="PS51464">
    <property type="entry name" value="SIS"/>
    <property type="match status" value="1"/>
</dbReference>
<dbReference type="GO" id="GO:0097367">
    <property type="term" value="F:carbohydrate derivative binding"/>
    <property type="evidence" value="ECO:0007669"/>
    <property type="project" value="InterPro"/>
</dbReference>
<gene>
    <name evidence="3" type="ORF">FYJ34_08115</name>
</gene>
<sequence>MQRQESVFPEWERRQPYPQRRRLVHFWKRRKQVKENSFLEVGRIITGECTVVLEKIRAEEAEGFLDLIEQAEKVFFVGVGRVFLSMQAMAKRYAHLGISTVVVGQITEPAMTDRDLLVVGSGSGETLFPLMIAKKAKELGATVVQIGYRKTCSMEAYRDFFVKIPVSGKEPEQNDQRVVSKQPMTSLFEQTLLLFGDTIAMLMIQRKNICMKKLWQYHANLE</sequence>
<dbReference type="SUPFAM" id="SSF53697">
    <property type="entry name" value="SIS domain"/>
    <property type="match status" value="1"/>
</dbReference>
<proteinExistence type="inferred from homology"/>
<keyword evidence="4" id="KW-1185">Reference proteome</keyword>